<organism evidence="1">
    <name type="scientific">Cryptosporidium parvum</name>
    <dbReference type="NCBI Taxonomy" id="5807"/>
    <lineage>
        <taxon>Eukaryota</taxon>
        <taxon>Sar</taxon>
        <taxon>Alveolata</taxon>
        <taxon>Apicomplexa</taxon>
        <taxon>Conoidasida</taxon>
        <taxon>Coccidia</taxon>
        <taxon>Eucoccidiorida</taxon>
        <taxon>Eimeriorina</taxon>
        <taxon>Cryptosporidiidae</taxon>
        <taxon>Cryptosporidium</taxon>
    </lineage>
</organism>
<reference evidence="1" key="1">
    <citation type="submission" date="2011-02" db="EMBL/GenBank/DDBJ databases">
        <title>Construction and analysis of full-length cDNA library of Cryptosporidium parvum.</title>
        <authorList>
            <person name="Yamagishi J."/>
            <person name="Wakaguri H."/>
            <person name="Sugano S."/>
            <person name="Kawano S."/>
            <person name="Fujisaki K."/>
            <person name="Sugimoto C."/>
            <person name="Watanabe J."/>
            <person name="Suzuki Y."/>
            <person name="Kimata I."/>
            <person name="Xuan X."/>
        </authorList>
    </citation>
    <scope>NUCLEOTIDE SEQUENCE</scope>
    <source>
        <strain evidence="1">HNJ-1</strain>
    </source>
</reference>
<dbReference type="AlphaFoldDB" id="F0X6B5"/>
<accession>F0X6B5</accession>
<protein>
    <submittedName>
        <fullName evidence="1">Uncharacterized protein</fullName>
    </submittedName>
</protein>
<name>F0X6B5_CRYPV</name>
<evidence type="ECO:0000313" key="1">
    <source>
        <dbReference type="EMBL" id="BAJ78136.1"/>
    </source>
</evidence>
<sequence length="31" mass="3603">MSYITSCINVCGINIKVGMNPEYKPHIPFFW</sequence>
<dbReference type="EMBL" id="FX116033">
    <property type="protein sequence ID" value="BAJ78136.1"/>
    <property type="molecule type" value="mRNA"/>
</dbReference>
<proteinExistence type="evidence at transcript level"/>